<evidence type="ECO:0000256" key="7">
    <source>
        <dbReference type="ARBA" id="ARBA00022670"/>
    </source>
</evidence>
<accession>A0A1F5MJJ7</accession>
<organism evidence="21 22">
    <name type="scientific">Candidatus Daviesbacteria bacterium RIFCSPLOWO2_01_FULL_40_24</name>
    <dbReference type="NCBI Taxonomy" id="1797787"/>
    <lineage>
        <taxon>Bacteria</taxon>
        <taxon>Candidatus Daviesiibacteriota</taxon>
    </lineage>
</organism>
<evidence type="ECO:0000256" key="17">
    <source>
        <dbReference type="RuleBase" id="RU361140"/>
    </source>
</evidence>
<evidence type="ECO:0000256" key="4">
    <source>
        <dbReference type="ARBA" id="ARBA00012865"/>
    </source>
</evidence>
<dbReference type="Pfam" id="PF03717">
    <property type="entry name" value="PBP_dimer"/>
    <property type="match status" value="1"/>
</dbReference>
<dbReference type="SUPFAM" id="SSF56601">
    <property type="entry name" value="beta-lactamase/transpeptidase-like"/>
    <property type="match status" value="1"/>
</dbReference>
<dbReference type="PANTHER" id="PTHR30627:SF2">
    <property type="entry name" value="PEPTIDOGLYCAN D,D-TRANSPEPTIDASE MRDA"/>
    <property type="match status" value="1"/>
</dbReference>
<dbReference type="GO" id="GO:0008658">
    <property type="term" value="F:penicillin binding"/>
    <property type="evidence" value="ECO:0007669"/>
    <property type="project" value="InterPro"/>
</dbReference>
<comment type="catalytic activity">
    <reaction evidence="17">
        <text>a beta-lactam + H2O = a substituted beta-amino acid</text>
        <dbReference type="Rhea" id="RHEA:20401"/>
        <dbReference type="ChEBI" id="CHEBI:15377"/>
        <dbReference type="ChEBI" id="CHEBI:35627"/>
        <dbReference type="ChEBI" id="CHEBI:140347"/>
        <dbReference type="EC" id="3.5.2.6"/>
    </reaction>
</comment>
<evidence type="ECO:0000256" key="16">
    <source>
        <dbReference type="ARBA" id="ARBA00023316"/>
    </source>
</evidence>
<dbReference type="Gene3D" id="3.90.1310.10">
    <property type="entry name" value="Penicillin-binding protein 2a (Domain 2)"/>
    <property type="match status" value="2"/>
</dbReference>
<dbReference type="GO" id="GO:0071972">
    <property type="term" value="F:peptidoglycan L,D-transpeptidase activity"/>
    <property type="evidence" value="ECO:0007669"/>
    <property type="project" value="TreeGrafter"/>
</dbReference>
<dbReference type="EMBL" id="MFDO01000016">
    <property type="protein sequence ID" value="OGE65556.1"/>
    <property type="molecule type" value="Genomic_DNA"/>
</dbReference>
<keyword evidence="12" id="KW-0573">Peptidoglycan synthesis</keyword>
<dbReference type="GO" id="GO:0008800">
    <property type="term" value="F:beta-lactamase activity"/>
    <property type="evidence" value="ECO:0007669"/>
    <property type="project" value="UniProtKB-UniRule"/>
</dbReference>
<dbReference type="NCBIfam" id="TIGR03423">
    <property type="entry name" value="pbp2_mrdA"/>
    <property type="match status" value="1"/>
</dbReference>
<keyword evidence="14 18" id="KW-0472">Membrane</keyword>
<feature type="transmembrane region" description="Helical" evidence="18">
    <location>
        <begin position="56"/>
        <end position="75"/>
    </location>
</feature>
<dbReference type="PANTHER" id="PTHR30627">
    <property type="entry name" value="PEPTIDOGLYCAN D,D-TRANSPEPTIDASE"/>
    <property type="match status" value="1"/>
</dbReference>
<proteinExistence type="inferred from homology"/>
<keyword evidence="10 17" id="KW-0378">Hydrolase</keyword>
<keyword evidence="9" id="KW-0732">Signal</keyword>
<dbReference type="GO" id="GO:0009002">
    <property type="term" value="F:serine-type D-Ala-D-Ala carboxypeptidase activity"/>
    <property type="evidence" value="ECO:0007669"/>
    <property type="project" value="InterPro"/>
</dbReference>
<dbReference type="InterPro" id="IPR017790">
    <property type="entry name" value="Penicillin-binding_protein_2"/>
</dbReference>
<evidence type="ECO:0000256" key="18">
    <source>
        <dbReference type="SAM" id="Phobius"/>
    </source>
</evidence>
<evidence type="ECO:0000256" key="12">
    <source>
        <dbReference type="ARBA" id="ARBA00022984"/>
    </source>
</evidence>
<keyword evidence="6" id="KW-0997">Cell inner membrane</keyword>
<dbReference type="InterPro" id="IPR002137">
    <property type="entry name" value="Beta-lactam_class-D_AS"/>
</dbReference>
<reference evidence="21 22" key="1">
    <citation type="journal article" date="2016" name="Nat. Commun.">
        <title>Thousands of microbial genomes shed light on interconnected biogeochemical processes in an aquifer system.</title>
        <authorList>
            <person name="Anantharaman K."/>
            <person name="Brown C.T."/>
            <person name="Hug L.A."/>
            <person name="Sharon I."/>
            <person name="Castelle C.J."/>
            <person name="Probst A.J."/>
            <person name="Thomas B.C."/>
            <person name="Singh A."/>
            <person name="Wilkins M.J."/>
            <person name="Karaoz U."/>
            <person name="Brodie E.L."/>
            <person name="Williams K.H."/>
            <person name="Hubbard S.S."/>
            <person name="Banfield J.F."/>
        </authorList>
    </citation>
    <scope>NUCLEOTIDE SEQUENCE [LARGE SCALE GENOMIC DNA]</scope>
</reference>
<keyword evidence="11" id="KW-0133">Cell shape</keyword>
<evidence type="ECO:0000259" key="19">
    <source>
        <dbReference type="Pfam" id="PF00905"/>
    </source>
</evidence>
<dbReference type="GO" id="GO:0006508">
    <property type="term" value="P:proteolysis"/>
    <property type="evidence" value="ECO:0007669"/>
    <property type="project" value="UniProtKB-KW"/>
</dbReference>
<evidence type="ECO:0000256" key="13">
    <source>
        <dbReference type="ARBA" id="ARBA00022989"/>
    </source>
</evidence>
<evidence type="ECO:0000259" key="20">
    <source>
        <dbReference type="Pfam" id="PF03717"/>
    </source>
</evidence>
<comment type="caution">
    <text evidence="21">The sequence shown here is derived from an EMBL/GenBank/DDBJ whole genome shotgun (WGS) entry which is preliminary data.</text>
</comment>
<gene>
    <name evidence="21" type="ORF">A3B49_01950</name>
</gene>
<dbReference type="GO" id="GO:0008360">
    <property type="term" value="P:regulation of cell shape"/>
    <property type="evidence" value="ECO:0007669"/>
    <property type="project" value="UniProtKB-KW"/>
</dbReference>
<dbReference type="PROSITE" id="PS00337">
    <property type="entry name" value="BETA_LACTAMASE_D"/>
    <property type="match status" value="1"/>
</dbReference>
<dbReference type="AlphaFoldDB" id="A0A1F5MJJ7"/>
<dbReference type="InterPro" id="IPR036138">
    <property type="entry name" value="PBP_dimer_sf"/>
</dbReference>
<name>A0A1F5MJJ7_9BACT</name>
<keyword evidence="16" id="KW-0961">Cell wall biogenesis/degradation</keyword>
<dbReference type="SUPFAM" id="SSF56519">
    <property type="entry name" value="Penicillin binding protein dimerisation domain"/>
    <property type="match status" value="1"/>
</dbReference>
<dbReference type="InterPro" id="IPR050515">
    <property type="entry name" value="Beta-lactam/transpept"/>
</dbReference>
<dbReference type="Gene3D" id="3.40.710.10">
    <property type="entry name" value="DD-peptidase/beta-lactamase superfamily"/>
    <property type="match status" value="1"/>
</dbReference>
<dbReference type="Pfam" id="PF00905">
    <property type="entry name" value="Transpeptidase"/>
    <property type="match status" value="1"/>
</dbReference>
<sequence>MPRKKLGYAFSDEVVKSAKKFGHFKDFKGLDSGWQDGFLPNFRPSFIKDSISSWRVLITACIILISLFGLFLRLFHLQIIEGATFRGLADSNRIHSRIIHAPRGVIYDRNGKVLAESNPGYRLEGRFVGHDEALRLEATGHQGYDKLETDTIRSYPMSEVTSHILGYVSEITESELKSDEFKDYKIGDKLGRAGVEQVYERYLKGTDGAEIIEVDSTGKKLRSLRRIEPIPGHNLHLSIDADLQNQAYNRLKEAVTKVGSCCGSVIAENPKTGEILAMVSLPTFDGNSFTDPTKSQLVSAYFTSQFSPLLNRAIAGTYPPGSTFKIASSLAALGSGRITASTVIEDTGVINLGPYTFANWYFTQHGRKEGMVDIVRALERSNDTFFYKVGELVGEKALADAARKMGMGKKLGIDLPGEVEGLIPSDEWKRQVLDEVWFPGDSLHMAIGQGFLLATPLQVLAQTSYIAANGKLYKPYLVTAISRSDGSFIKRIVPQLLSADLFPKEHLLLVKQGLERVTKQGGTAWPFFNFSIPTAGKTGTAEFGDPRDRTHAWYTSYAPVDDPQLSVTALVEAGGEGSTVASPVVKHIYTWYFNSDKSQIKSLDVAPLDIESRRLGE</sequence>
<evidence type="ECO:0000256" key="14">
    <source>
        <dbReference type="ARBA" id="ARBA00023136"/>
    </source>
</evidence>
<evidence type="ECO:0000256" key="15">
    <source>
        <dbReference type="ARBA" id="ARBA00023251"/>
    </source>
</evidence>
<keyword evidence="8 18" id="KW-0812">Transmembrane</keyword>
<feature type="domain" description="Penicillin-binding protein dimerisation" evidence="20">
    <location>
        <begin position="147"/>
        <end position="223"/>
    </location>
</feature>
<evidence type="ECO:0000256" key="8">
    <source>
        <dbReference type="ARBA" id="ARBA00022692"/>
    </source>
</evidence>
<evidence type="ECO:0000256" key="3">
    <source>
        <dbReference type="ARBA" id="ARBA00007898"/>
    </source>
</evidence>
<dbReference type="InterPro" id="IPR012338">
    <property type="entry name" value="Beta-lactam/transpept-like"/>
</dbReference>
<evidence type="ECO:0000256" key="6">
    <source>
        <dbReference type="ARBA" id="ARBA00022519"/>
    </source>
</evidence>
<feature type="domain" description="Penicillin-binding protein transpeptidase" evidence="19">
    <location>
        <begin position="263"/>
        <end position="589"/>
    </location>
</feature>
<evidence type="ECO:0000313" key="22">
    <source>
        <dbReference type="Proteomes" id="UP000178017"/>
    </source>
</evidence>
<comment type="subcellular location">
    <subcellularLocation>
        <location evidence="2">Cell membrane</location>
    </subcellularLocation>
    <subcellularLocation>
        <location evidence="1">Membrane</location>
        <topology evidence="1">Single-pass membrane protein</topology>
    </subcellularLocation>
</comment>
<dbReference type="GO" id="GO:0009252">
    <property type="term" value="P:peptidoglycan biosynthetic process"/>
    <property type="evidence" value="ECO:0007669"/>
    <property type="project" value="UniProtKB-KW"/>
</dbReference>
<evidence type="ECO:0000256" key="10">
    <source>
        <dbReference type="ARBA" id="ARBA00022801"/>
    </source>
</evidence>
<comment type="similarity">
    <text evidence="3 17">Belongs to the class-D beta-lactamase family.</text>
</comment>
<dbReference type="EC" id="3.5.2.6" evidence="4 17"/>
<evidence type="ECO:0000256" key="9">
    <source>
        <dbReference type="ARBA" id="ARBA00022729"/>
    </source>
</evidence>
<dbReference type="InterPro" id="IPR005311">
    <property type="entry name" value="PBP_dimer"/>
</dbReference>
<evidence type="ECO:0000256" key="5">
    <source>
        <dbReference type="ARBA" id="ARBA00022475"/>
    </source>
</evidence>
<dbReference type="InterPro" id="IPR001460">
    <property type="entry name" value="PCN-bd_Tpept"/>
</dbReference>
<keyword evidence="7" id="KW-0645">Protease</keyword>
<dbReference type="Proteomes" id="UP000178017">
    <property type="component" value="Unassembled WGS sequence"/>
</dbReference>
<dbReference type="GO" id="GO:0005886">
    <property type="term" value="C:plasma membrane"/>
    <property type="evidence" value="ECO:0007669"/>
    <property type="project" value="UniProtKB-SubCell"/>
</dbReference>
<evidence type="ECO:0000256" key="11">
    <source>
        <dbReference type="ARBA" id="ARBA00022960"/>
    </source>
</evidence>
<keyword evidence="5" id="KW-1003">Cell membrane</keyword>
<dbReference type="GO" id="GO:0017001">
    <property type="term" value="P:antibiotic catabolic process"/>
    <property type="evidence" value="ECO:0007669"/>
    <property type="project" value="InterPro"/>
</dbReference>
<keyword evidence="13 18" id="KW-1133">Transmembrane helix</keyword>
<evidence type="ECO:0000256" key="2">
    <source>
        <dbReference type="ARBA" id="ARBA00004236"/>
    </source>
</evidence>
<protein>
    <recommendedName>
        <fullName evidence="4 17">Beta-lactamase</fullName>
        <ecNumber evidence="4 17">3.5.2.6</ecNumber>
    </recommendedName>
</protein>
<evidence type="ECO:0000313" key="21">
    <source>
        <dbReference type="EMBL" id="OGE65556.1"/>
    </source>
</evidence>
<dbReference type="GO" id="GO:0046677">
    <property type="term" value="P:response to antibiotic"/>
    <property type="evidence" value="ECO:0007669"/>
    <property type="project" value="UniProtKB-UniRule"/>
</dbReference>
<keyword evidence="15 17" id="KW-0046">Antibiotic resistance</keyword>
<evidence type="ECO:0000256" key="1">
    <source>
        <dbReference type="ARBA" id="ARBA00004167"/>
    </source>
</evidence>
<dbReference type="GO" id="GO:0071555">
    <property type="term" value="P:cell wall organization"/>
    <property type="evidence" value="ECO:0007669"/>
    <property type="project" value="UniProtKB-KW"/>
</dbReference>